<proteinExistence type="predicted"/>
<dbReference type="Proteomes" id="UP001286313">
    <property type="component" value="Unassembled WGS sequence"/>
</dbReference>
<evidence type="ECO:0000313" key="2">
    <source>
        <dbReference type="Proteomes" id="UP001286313"/>
    </source>
</evidence>
<dbReference type="AlphaFoldDB" id="A0AAE1FHZ1"/>
<keyword evidence="2" id="KW-1185">Reference proteome</keyword>
<reference evidence="1" key="1">
    <citation type="submission" date="2023-10" db="EMBL/GenBank/DDBJ databases">
        <title>Genome assemblies of two species of porcelain crab, Petrolisthes cinctipes and Petrolisthes manimaculis (Anomura: Porcellanidae).</title>
        <authorList>
            <person name="Angst P."/>
        </authorList>
    </citation>
    <scope>NUCLEOTIDE SEQUENCE</scope>
    <source>
        <strain evidence="1">PB745_01</strain>
        <tissue evidence="1">Gill</tissue>
    </source>
</reference>
<comment type="caution">
    <text evidence="1">The sequence shown here is derived from an EMBL/GenBank/DDBJ whole genome shotgun (WGS) entry which is preliminary data.</text>
</comment>
<evidence type="ECO:0000313" key="1">
    <source>
        <dbReference type="EMBL" id="KAK3873770.1"/>
    </source>
</evidence>
<accession>A0AAE1FHZ1</accession>
<gene>
    <name evidence="1" type="ORF">Pcinc_021237</name>
</gene>
<organism evidence="1 2">
    <name type="scientific">Petrolisthes cinctipes</name>
    <name type="common">Flat porcelain crab</name>
    <dbReference type="NCBI Taxonomy" id="88211"/>
    <lineage>
        <taxon>Eukaryota</taxon>
        <taxon>Metazoa</taxon>
        <taxon>Ecdysozoa</taxon>
        <taxon>Arthropoda</taxon>
        <taxon>Crustacea</taxon>
        <taxon>Multicrustacea</taxon>
        <taxon>Malacostraca</taxon>
        <taxon>Eumalacostraca</taxon>
        <taxon>Eucarida</taxon>
        <taxon>Decapoda</taxon>
        <taxon>Pleocyemata</taxon>
        <taxon>Anomura</taxon>
        <taxon>Galatheoidea</taxon>
        <taxon>Porcellanidae</taxon>
        <taxon>Petrolisthes</taxon>
    </lineage>
</organism>
<dbReference type="EMBL" id="JAWQEG010002183">
    <property type="protein sequence ID" value="KAK3873770.1"/>
    <property type="molecule type" value="Genomic_DNA"/>
</dbReference>
<protein>
    <submittedName>
        <fullName evidence="1">Uncharacterized protein</fullName>
    </submittedName>
</protein>
<sequence>MYRVCVEVKVMDVRNLATPVRPYSRSFTACRSSYYIVYCYTLEQFRGWRGEARRRGWVCMGSGGGGRPPPSCLPLRHRAASEAAWVYWMGGRVVVVGVQQGRV</sequence>
<name>A0AAE1FHZ1_PETCI</name>